<dbReference type="EMBL" id="JARQWQ010000012">
    <property type="protein sequence ID" value="KAK2568225.1"/>
    <property type="molecule type" value="Genomic_DNA"/>
</dbReference>
<evidence type="ECO:0000256" key="5">
    <source>
        <dbReference type="PROSITE-ProRule" id="PRU00283"/>
    </source>
</evidence>
<feature type="region of interest" description="Disordered" evidence="7">
    <location>
        <begin position="513"/>
        <end position="534"/>
    </location>
</feature>
<protein>
    <submittedName>
        <fullName evidence="9">Kinesin-like protein KIF27</fullName>
    </submittedName>
</protein>
<evidence type="ECO:0000313" key="10">
    <source>
        <dbReference type="Proteomes" id="UP001249851"/>
    </source>
</evidence>
<keyword evidence="3 5" id="KW-0067">ATP-binding</keyword>
<evidence type="ECO:0000256" key="4">
    <source>
        <dbReference type="ARBA" id="ARBA00023212"/>
    </source>
</evidence>
<keyword evidence="10" id="KW-1185">Reference proteome</keyword>
<dbReference type="PRINTS" id="PR00380">
    <property type="entry name" value="KINESINHEAVY"/>
</dbReference>
<dbReference type="InterPro" id="IPR019821">
    <property type="entry name" value="Kinesin_motor_CS"/>
</dbReference>
<reference evidence="9" key="2">
    <citation type="journal article" date="2023" name="Science">
        <title>Genomic signatures of disease resistance in endangered staghorn corals.</title>
        <authorList>
            <person name="Vollmer S.V."/>
            <person name="Selwyn J.D."/>
            <person name="Despard B.A."/>
            <person name="Roesel C.L."/>
        </authorList>
    </citation>
    <scope>NUCLEOTIDE SEQUENCE</scope>
    <source>
        <strain evidence="9">K2</strain>
    </source>
</reference>
<dbReference type="AlphaFoldDB" id="A0AAD9QW53"/>
<keyword evidence="2 5" id="KW-0547">Nucleotide-binding</keyword>
<dbReference type="GO" id="GO:0005875">
    <property type="term" value="C:microtubule associated complex"/>
    <property type="evidence" value="ECO:0007669"/>
    <property type="project" value="TreeGrafter"/>
</dbReference>
<feature type="region of interest" description="Disordered" evidence="7">
    <location>
        <begin position="1089"/>
        <end position="1157"/>
    </location>
</feature>
<evidence type="ECO:0000256" key="1">
    <source>
        <dbReference type="ARBA" id="ARBA00004245"/>
    </source>
</evidence>
<feature type="compositionally biased region" description="Polar residues" evidence="7">
    <location>
        <begin position="1148"/>
        <end position="1157"/>
    </location>
</feature>
<dbReference type="PROSITE" id="PS50067">
    <property type="entry name" value="KINESIN_MOTOR_2"/>
    <property type="match status" value="1"/>
</dbReference>
<keyword evidence="4" id="KW-0206">Cytoskeleton</keyword>
<accession>A0AAD9QW53</accession>
<dbReference type="InterPro" id="IPR027640">
    <property type="entry name" value="Kinesin-like_fam"/>
</dbReference>
<dbReference type="PROSITE" id="PS00411">
    <property type="entry name" value="KINESIN_MOTOR_1"/>
    <property type="match status" value="1"/>
</dbReference>
<sequence length="1157" mass="132071">MAEVPVKVAVRVRPLVGQEKVHNVPQCVHFIPDKPQLILGKDRGFTFDYVFPPKTTQAEVYDKCVEPLVKGCMEGYNATVFAYGQTSSGKTYTIGGTDSASVLEEDYGIILRAVKQLFQIMEENKHKMEYAVTVSYIEIYLEELRDLLDVETSGRDIHVREDDKGNTVTVGATEQSVATADDVMACLDLGSGGRQIGTTNMNEHSSRSHTIFTLYIEQKPLVEEELEIVRKSNAVSATEYADYKYAKFHFVDLAGSERAHRTGNVGERFKESVFINSGLLALGNVISALSDAKKKARSICNKPVVNRDPQNTRLAEMQNEIQALREELQKQRGWSVGSASAGTVEDAERIKTLQVELESDEEIFAEKTKEIESLKDHIRELQEEKASLGIQLRETLNRLKKYEDQLFRQQLQLNHFLLNQGREGTIVHPSPRLQTAPIVEAVVSKNNRDVHSSPPVFSTDRMIQDFRARSQLLVSRHEDEDEVVCTLSDTSESEDEGDDAQSRCGNVFQVLSSERDVAESNDKGSVPDRMDPREREVEALRSSTQVMGSEVKQTELRLHSARQKLRDLNINIRQKEELIKELVKSDKEAKDTKKQYSDKIKSMKQELEKAKRELDESKKAMEEFESKANHEVTEKHKVEAEYKKKLQSVEAKLQALKRKQKREKKVQELEVHIDRMRNQQDQLQKRLKDEADRKSKMEKEMQKQQQKIKELEDHTNQQQKVLKRKTEEVAAAKRRLRNFNKQGNEAEKESDEQVKLEQRRQWLDNEVEKVLKRKQAMEALEEELKKRETIIRNREAMLAEKSELEMKKLRSSQVITKDILRLSTQLGDVDKQIKQKEKNVDEADGISQSKISDNVHSLERTKDELSKQRELLEQKLHDGSLLDPKEERRLIELDEGIEALEAAIEFNSDGIADKQKELDSSQPLTEEDREGLMNKLSGLAPGEATSLLSKYFEKVRIQEQERIIGELGRGLQQAQMKGDRNLVEHQKKYEQRIQFLMNKLRDAEANEAPDERISELETKAQLLEKDLYYYKKTSRDLKKKLREKMASGMGTSMESDVVAASGDLEAQYRSSDAHGRELANEVSRMKHSLVDKGLGSPSQASTPVKVSRKDLRQLRSQSSVTSTVSQAAGNLDEHNAVDESVGDVVQDSIEQSKNPWA</sequence>
<organism evidence="9 10">
    <name type="scientific">Acropora cervicornis</name>
    <name type="common">Staghorn coral</name>
    <dbReference type="NCBI Taxonomy" id="6130"/>
    <lineage>
        <taxon>Eukaryota</taxon>
        <taxon>Metazoa</taxon>
        <taxon>Cnidaria</taxon>
        <taxon>Anthozoa</taxon>
        <taxon>Hexacorallia</taxon>
        <taxon>Scleractinia</taxon>
        <taxon>Astrocoeniina</taxon>
        <taxon>Acroporidae</taxon>
        <taxon>Acropora</taxon>
    </lineage>
</organism>
<dbReference type="InterPro" id="IPR001752">
    <property type="entry name" value="Kinesin_motor_dom"/>
</dbReference>
<dbReference type="Pfam" id="PF00225">
    <property type="entry name" value="Kinesin"/>
    <property type="match status" value="1"/>
</dbReference>
<dbReference type="SUPFAM" id="SSF52540">
    <property type="entry name" value="P-loop containing nucleoside triphosphate hydrolases"/>
    <property type="match status" value="1"/>
</dbReference>
<dbReference type="SMART" id="SM00129">
    <property type="entry name" value="KISc"/>
    <property type="match status" value="1"/>
</dbReference>
<evidence type="ECO:0000313" key="9">
    <source>
        <dbReference type="EMBL" id="KAK2568225.1"/>
    </source>
</evidence>
<feature type="coiled-coil region" evidence="6">
    <location>
        <begin position="307"/>
        <end position="334"/>
    </location>
</feature>
<comment type="subcellular location">
    <subcellularLocation>
        <location evidence="1">Cytoplasm</location>
        <location evidence="1">Cytoskeleton</location>
    </subcellularLocation>
</comment>
<feature type="domain" description="Kinesin motor" evidence="8">
    <location>
        <begin position="5"/>
        <end position="295"/>
    </location>
</feature>
<dbReference type="GO" id="GO:0005524">
    <property type="term" value="F:ATP binding"/>
    <property type="evidence" value="ECO:0007669"/>
    <property type="project" value="UniProtKB-UniRule"/>
</dbReference>
<keyword evidence="6" id="KW-0175">Coiled coil</keyword>
<dbReference type="PANTHER" id="PTHR47969">
    <property type="entry name" value="CHROMOSOME-ASSOCIATED KINESIN KIF4A-RELATED"/>
    <property type="match status" value="1"/>
</dbReference>
<proteinExistence type="inferred from homology"/>
<feature type="region of interest" description="Disordered" evidence="7">
    <location>
        <begin position="680"/>
        <end position="709"/>
    </location>
</feature>
<gene>
    <name evidence="9" type="ORF">P5673_007224</name>
</gene>
<dbReference type="PANTHER" id="PTHR47969:SF25">
    <property type="entry name" value="KINESIN MOTOR DOMAIN-CONTAINING PROTEIN"/>
    <property type="match status" value="1"/>
</dbReference>
<comment type="caution">
    <text evidence="9">The sequence shown here is derived from an EMBL/GenBank/DDBJ whole genome shotgun (WGS) entry which is preliminary data.</text>
</comment>
<evidence type="ECO:0000256" key="7">
    <source>
        <dbReference type="SAM" id="MobiDB-lite"/>
    </source>
</evidence>
<evidence type="ECO:0000256" key="6">
    <source>
        <dbReference type="SAM" id="Coils"/>
    </source>
</evidence>
<keyword evidence="4" id="KW-0963">Cytoplasm</keyword>
<feature type="binding site" evidence="5">
    <location>
        <begin position="84"/>
        <end position="91"/>
    </location>
    <ligand>
        <name>ATP</name>
        <dbReference type="ChEBI" id="CHEBI:30616"/>
    </ligand>
</feature>
<dbReference type="Gene3D" id="3.40.850.10">
    <property type="entry name" value="Kinesin motor domain"/>
    <property type="match status" value="1"/>
</dbReference>
<evidence type="ECO:0000256" key="3">
    <source>
        <dbReference type="ARBA" id="ARBA00022840"/>
    </source>
</evidence>
<dbReference type="InterPro" id="IPR036961">
    <property type="entry name" value="Kinesin_motor_dom_sf"/>
</dbReference>
<name>A0AAD9QW53_ACRCE</name>
<dbReference type="Pfam" id="PF25764">
    <property type="entry name" value="KIF21A_4th"/>
    <property type="match status" value="1"/>
</dbReference>
<comment type="similarity">
    <text evidence="5">Belongs to the TRAFAC class myosin-kinesin ATPase superfamily. Kinesin family.</text>
</comment>
<dbReference type="GO" id="GO:0008017">
    <property type="term" value="F:microtubule binding"/>
    <property type="evidence" value="ECO:0007669"/>
    <property type="project" value="InterPro"/>
</dbReference>
<dbReference type="GO" id="GO:0007018">
    <property type="term" value="P:microtubule-based movement"/>
    <property type="evidence" value="ECO:0007669"/>
    <property type="project" value="InterPro"/>
</dbReference>
<dbReference type="GO" id="GO:0003777">
    <property type="term" value="F:microtubule motor activity"/>
    <property type="evidence" value="ECO:0007669"/>
    <property type="project" value="InterPro"/>
</dbReference>
<evidence type="ECO:0000256" key="2">
    <source>
        <dbReference type="ARBA" id="ARBA00022741"/>
    </source>
</evidence>
<evidence type="ECO:0000259" key="8">
    <source>
        <dbReference type="PROSITE" id="PS50067"/>
    </source>
</evidence>
<dbReference type="GO" id="GO:0051231">
    <property type="term" value="P:spindle elongation"/>
    <property type="evidence" value="ECO:0007669"/>
    <property type="project" value="TreeGrafter"/>
</dbReference>
<dbReference type="InterPro" id="IPR027417">
    <property type="entry name" value="P-loop_NTPase"/>
</dbReference>
<dbReference type="GO" id="GO:0007052">
    <property type="term" value="P:mitotic spindle organization"/>
    <property type="evidence" value="ECO:0007669"/>
    <property type="project" value="TreeGrafter"/>
</dbReference>
<reference evidence="9" key="1">
    <citation type="journal article" date="2023" name="G3 (Bethesda)">
        <title>Whole genome assembly and annotation of the endangered Caribbean coral Acropora cervicornis.</title>
        <authorList>
            <person name="Selwyn J.D."/>
            <person name="Vollmer S.V."/>
        </authorList>
    </citation>
    <scope>NUCLEOTIDE SEQUENCE</scope>
    <source>
        <strain evidence="9">K2</strain>
    </source>
</reference>
<dbReference type="Proteomes" id="UP001249851">
    <property type="component" value="Unassembled WGS sequence"/>
</dbReference>
<feature type="coiled-coil region" evidence="6">
    <location>
        <begin position="364"/>
        <end position="412"/>
    </location>
</feature>
<feature type="region of interest" description="Disordered" evidence="7">
    <location>
        <begin position="837"/>
        <end position="859"/>
    </location>
</feature>
<feature type="compositionally biased region" description="Polar residues" evidence="7">
    <location>
        <begin position="846"/>
        <end position="855"/>
    </location>
</feature>
<feature type="compositionally biased region" description="Low complexity" evidence="7">
    <location>
        <begin position="1114"/>
        <end position="1125"/>
    </location>
</feature>
<keyword evidence="5" id="KW-0505">Motor protein</keyword>